<evidence type="ECO:0000256" key="4">
    <source>
        <dbReference type="ARBA" id="ARBA00022763"/>
    </source>
</evidence>
<feature type="compositionally biased region" description="Polar residues" evidence="13">
    <location>
        <begin position="117"/>
        <end position="145"/>
    </location>
</feature>
<dbReference type="Pfam" id="PF03957">
    <property type="entry name" value="Jun"/>
    <property type="match status" value="1"/>
</dbReference>
<keyword evidence="3 11" id="KW-0235">DNA replication</keyword>
<proteinExistence type="inferred from homology"/>
<keyword evidence="16" id="KW-1185">Reference proteome</keyword>
<organism evidence="15 16">
    <name type="scientific">Rhynocoris fuscipes</name>
    <dbReference type="NCBI Taxonomy" id="488301"/>
    <lineage>
        <taxon>Eukaryota</taxon>
        <taxon>Metazoa</taxon>
        <taxon>Ecdysozoa</taxon>
        <taxon>Arthropoda</taxon>
        <taxon>Hexapoda</taxon>
        <taxon>Insecta</taxon>
        <taxon>Pterygota</taxon>
        <taxon>Neoptera</taxon>
        <taxon>Paraneoptera</taxon>
        <taxon>Hemiptera</taxon>
        <taxon>Heteroptera</taxon>
        <taxon>Panheteroptera</taxon>
        <taxon>Cimicomorpha</taxon>
        <taxon>Reduviidae</taxon>
        <taxon>Harpactorinae</taxon>
        <taxon>Harpactorini</taxon>
        <taxon>Rhynocoris</taxon>
    </lineage>
</organism>
<keyword evidence="10 11" id="KW-0539">Nucleus</keyword>
<dbReference type="InterPro" id="IPR046347">
    <property type="entry name" value="bZIP_sf"/>
</dbReference>
<dbReference type="PRINTS" id="PR00043">
    <property type="entry name" value="LEUZIPPRJUN"/>
</dbReference>
<feature type="domain" description="BZIP" evidence="14">
    <location>
        <begin position="176"/>
        <end position="239"/>
    </location>
</feature>
<evidence type="ECO:0000256" key="1">
    <source>
        <dbReference type="ARBA" id="ARBA00010779"/>
    </source>
</evidence>
<feature type="compositionally biased region" description="Basic and acidic residues" evidence="13">
    <location>
        <begin position="434"/>
        <end position="478"/>
    </location>
</feature>
<keyword evidence="7" id="KW-0238">DNA-binding</keyword>
<dbReference type="Gene3D" id="2.30.29.30">
    <property type="entry name" value="Pleckstrin-homology domain (PH domain)/Phosphotyrosine-binding domain (PTB)"/>
    <property type="match status" value="1"/>
</dbReference>
<sequence length="576" mass="65761">MEPTFYEDMVFNSNIKNNREHLKRTLMLDLSAKASKKAKLNVQPVLSSPDLNMLKLGSPELERFIIDNTNGLITPTPTQILFPKNVTEEQETYADGFVQALKILQDSDSSDGGALNNDRSSSSNYLNLDCSSNQSYPMSPESTTSSFIKEEPQTVPNMNGSTTIPVIPVDMDRQELAKLERKRQRNRLAASKCRRRKLERIALLEDKVRTLKEENAELSMVANKLKQQIYSLKEQVMDHVETMTKQEIEFDTPFRDLGFPGAPYRSTVLLQPTSGCLVNLTEWPPFVITLEDIELVHFERVQFHLKNFDMIFVFKDYHRKVSMVNAIPMNMLDHVKEWLNSCDIRYSEGIQSLNWTKIMKTITDDPDGFFESGGWTFLDPESDEEEQVEDDEDEEDDAYEPTDSASEEESDDDSDYSEASEDSGTEEELGSSDESGKDWSDLEREAAEEDRERGDEYNDEYARSKRKGGREERYDSPKKSSKHDKNRHKSSSPDKKHKSSSSHKSSHSSPSKKDKEKSSSSGSKSNSHHSSDKKHHSSSSNHKSSHHDKSKHSSSSDRKRHHDNSHKHSPSKKSKK</sequence>
<comment type="subcellular location">
    <subcellularLocation>
        <location evidence="11">Nucleus</location>
    </subcellularLocation>
    <subcellularLocation>
        <location evidence="11">Chromosome</location>
    </subcellularLocation>
</comment>
<dbReference type="Pfam" id="PF00170">
    <property type="entry name" value="bZIP_1"/>
    <property type="match status" value="1"/>
</dbReference>
<keyword evidence="4 11" id="KW-0227">DNA damage</keyword>
<reference evidence="15 16" key="1">
    <citation type="submission" date="2022-12" db="EMBL/GenBank/DDBJ databases">
        <title>Chromosome-level genome assembly of true bugs.</title>
        <authorList>
            <person name="Ma L."/>
            <person name="Li H."/>
        </authorList>
    </citation>
    <scope>NUCLEOTIDE SEQUENCE [LARGE SCALE GENOMIC DNA]</scope>
    <source>
        <strain evidence="15">Lab_2022b</strain>
    </source>
</reference>
<evidence type="ECO:0000256" key="2">
    <source>
        <dbReference type="ARBA" id="ARBA00022454"/>
    </source>
</evidence>
<keyword evidence="8 11" id="KW-0804">Transcription</keyword>
<dbReference type="PANTHER" id="PTHR13980">
    <property type="entry name" value="CDC68 RELATED"/>
    <property type="match status" value="1"/>
</dbReference>
<comment type="caution">
    <text evidence="15">The sequence shown here is derived from an EMBL/GenBank/DDBJ whole genome shotgun (WGS) entry which is preliminary data.</text>
</comment>
<feature type="compositionally biased region" description="Basic residues" evidence="13">
    <location>
        <begin position="479"/>
        <end position="506"/>
    </location>
</feature>
<evidence type="ECO:0000256" key="8">
    <source>
        <dbReference type="ARBA" id="ARBA00023163"/>
    </source>
</evidence>
<evidence type="ECO:0000259" key="14">
    <source>
        <dbReference type="PROSITE" id="PS50217"/>
    </source>
</evidence>
<dbReference type="SUPFAM" id="SSF57959">
    <property type="entry name" value="Leucine zipper domain"/>
    <property type="match status" value="1"/>
</dbReference>
<evidence type="ECO:0000256" key="3">
    <source>
        <dbReference type="ARBA" id="ARBA00022705"/>
    </source>
</evidence>
<protein>
    <recommendedName>
        <fullName evidence="11">FACT complex subunit</fullName>
    </recommendedName>
</protein>
<dbReference type="SMART" id="SM00338">
    <property type="entry name" value="BRLZ"/>
    <property type="match status" value="1"/>
</dbReference>
<dbReference type="GO" id="GO:0035101">
    <property type="term" value="C:FACT complex"/>
    <property type="evidence" value="ECO:0007669"/>
    <property type="project" value="UniProtKB-UniRule"/>
</dbReference>
<dbReference type="PROSITE" id="PS50217">
    <property type="entry name" value="BZIP"/>
    <property type="match status" value="1"/>
</dbReference>
<dbReference type="GO" id="GO:0006368">
    <property type="term" value="P:transcription elongation by RNA polymerase II"/>
    <property type="evidence" value="ECO:0007669"/>
    <property type="project" value="TreeGrafter"/>
</dbReference>
<feature type="compositionally biased region" description="Acidic residues" evidence="13">
    <location>
        <begin position="380"/>
        <end position="431"/>
    </location>
</feature>
<dbReference type="SMART" id="SM01287">
    <property type="entry name" value="Rtt106"/>
    <property type="match status" value="1"/>
</dbReference>
<keyword evidence="2 11" id="KW-0158">Chromosome</keyword>
<dbReference type="GO" id="GO:0006281">
    <property type="term" value="P:DNA repair"/>
    <property type="evidence" value="ECO:0007669"/>
    <property type="project" value="UniProtKB-UniRule"/>
</dbReference>
<dbReference type="InterPro" id="IPR013719">
    <property type="entry name" value="RTT106/SPT16-like_middle_dom"/>
</dbReference>
<name>A0AAW1D3V5_9HEMI</name>
<dbReference type="Gene3D" id="1.20.5.170">
    <property type="match status" value="1"/>
</dbReference>
<dbReference type="Pfam" id="PF21091">
    <property type="entry name" value="SPT16_C"/>
    <property type="match status" value="1"/>
</dbReference>
<comment type="function">
    <text evidence="11">Component of the FACT complex, a general chromatin factor that acts to reorganize nucleosomes. The FACT complex is involved in multiple processes that require DNA as a template such as mRNA elongation, DNA replication and DNA repair. During transcription elongation the FACT complex acts as a histone chaperone that both destabilizes and restores nucleosomal structure. It facilitates the passage of RNA polymerase II and transcription by promoting the dissociation of one histone H2A-H2B dimer from the nucleosome, then subsequently promotes the reestablishment of the nucleosome following the passage of RNA polymerase II.</text>
</comment>
<dbReference type="InterPro" id="IPR002112">
    <property type="entry name" value="Leuzip_Jun"/>
</dbReference>
<feature type="coiled-coil region" evidence="12">
    <location>
        <begin position="194"/>
        <end position="235"/>
    </location>
</feature>
<dbReference type="GO" id="GO:0006260">
    <property type="term" value="P:DNA replication"/>
    <property type="evidence" value="ECO:0007669"/>
    <property type="project" value="UniProtKB-KW"/>
</dbReference>
<feature type="region of interest" description="Disordered" evidence="13">
    <location>
        <begin position="371"/>
        <end position="576"/>
    </location>
</feature>
<evidence type="ECO:0000256" key="6">
    <source>
        <dbReference type="ARBA" id="ARBA00023054"/>
    </source>
</evidence>
<evidence type="ECO:0000256" key="7">
    <source>
        <dbReference type="ARBA" id="ARBA00023125"/>
    </source>
</evidence>
<accession>A0AAW1D3V5</accession>
<comment type="subunit">
    <text evidence="11">Component of the FACT complex.</text>
</comment>
<evidence type="ECO:0000256" key="5">
    <source>
        <dbReference type="ARBA" id="ARBA00023015"/>
    </source>
</evidence>
<feature type="region of interest" description="Disordered" evidence="13">
    <location>
        <begin position="108"/>
        <end position="145"/>
    </location>
</feature>
<dbReference type="PROSITE" id="PS00036">
    <property type="entry name" value="BZIP_BASIC"/>
    <property type="match status" value="1"/>
</dbReference>
<evidence type="ECO:0000256" key="10">
    <source>
        <dbReference type="ARBA" id="ARBA00023242"/>
    </source>
</evidence>
<evidence type="ECO:0000313" key="15">
    <source>
        <dbReference type="EMBL" id="KAK9503562.1"/>
    </source>
</evidence>
<comment type="similarity">
    <text evidence="1 11">Belongs to the peptidase M24 family. SPT16 subfamily.</text>
</comment>
<keyword evidence="5 11" id="KW-0805">Transcription regulation</keyword>
<dbReference type="PANTHER" id="PTHR13980:SF15">
    <property type="entry name" value="FACT COMPLEX SUBUNIT SPT16"/>
    <property type="match status" value="1"/>
</dbReference>
<dbReference type="GO" id="GO:0003700">
    <property type="term" value="F:DNA-binding transcription factor activity"/>
    <property type="evidence" value="ECO:0007669"/>
    <property type="project" value="InterPro"/>
</dbReference>
<keyword evidence="6 12" id="KW-0175">Coiled coil</keyword>
<dbReference type="Proteomes" id="UP001461498">
    <property type="component" value="Unassembled WGS sequence"/>
</dbReference>
<dbReference type="GO" id="GO:0031491">
    <property type="term" value="F:nucleosome binding"/>
    <property type="evidence" value="ECO:0007669"/>
    <property type="project" value="TreeGrafter"/>
</dbReference>
<dbReference type="InterPro" id="IPR005643">
    <property type="entry name" value="JNK"/>
</dbReference>
<gene>
    <name evidence="15" type="ORF">O3M35_010094</name>
</gene>
<evidence type="ECO:0000256" key="11">
    <source>
        <dbReference type="RuleBase" id="RU367052"/>
    </source>
</evidence>
<evidence type="ECO:0000256" key="9">
    <source>
        <dbReference type="ARBA" id="ARBA00023204"/>
    </source>
</evidence>
<dbReference type="GO" id="GO:0003677">
    <property type="term" value="F:DNA binding"/>
    <property type="evidence" value="ECO:0007669"/>
    <property type="project" value="UniProtKB-KW"/>
</dbReference>
<dbReference type="InterPro" id="IPR048969">
    <property type="entry name" value="FACT_SPT16_C"/>
</dbReference>
<dbReference type="FunFam" id="2.30.29.30:FF:000017">
    <property type="entry name" value="FACT complex subunit SPT16"/>
    <property type="match status" value="1"/>
</dbReference>
<dbReference type="InterPro" id="IPR040258">
    <property type="entry name" value="Spt16"/>
</dbReference>
<feature type="compositionally biased region" description="Basic residues" evidence="13">
    <location>
        <begin position="531"/>
        <end position="576"/>
    </location>
</feature>
<dbReference type="InterPro" id="IPR011993">
    <property type="entry name" value="PH-like_dom_sf"/>
</dbReference>
<evidence type="ECO:0000313" key="16">
    <source>
        <dbReference type="Proteomes" id="UP001461498"/>
    </source>
</evidence>
<evidence type="ECO:0000256" key="12">
    <source>
        <dbReference type="SAM" id="Coils"/>
    </source>
</evidence>
<evidence type="ECO:0000256" key="13">
    <source>
        <dbReference type="SAM" id="MobiDB-lite"/>
    </source>
</evidence>
<dbReference type="InterPro" id="IPR004827">
    <property type="entry name" value="bZIP"/>
</dbReference>
<dbReference type="Pfam" id="PF08512">
    <property type="entry name" value="Rttp106-like_middle"/>
    <property type="match status" value="1"/>
</dbReference>
<dbReference type="EMBL" id="JAPXFL010000007">
    <property type="protein sequence ID" value="KAK9503562.1"/>
    <property type="molecule type" value="Genomic_DNA"/>
</dbReference>
<keyword evidence="9 11" id="KW-0234">DNA repair</keyword>
<dbReference type="AlphaFoldDB" id="A0AAW1D3V5"/>
<dbReference type="CDD" id="cd14696">
    <property type="entry name" value="bZIP_Jun"/>
    <property type="match status" value="1"/>
</dbReference>